<evidence type="ECO:0000256" key="1">
    <source>
        <dbReference type="SAM" id="MobiDB-lite"/>
    </source>
</evidence>
<dbReference type="Proteomes" id="UP000886520">
    <property type="component" value="Chromosome 17"/>
</dbReference>
<feature type="region of interest" description="Disordered" evidence="1">
    <location>
        <begin position="132"/>
        <end position="157"/>
    </location>
</feature>
<sequence>MAQPDAHAKPLCSSQPVGLLAILADTASVALSNFGQQKLFRHVSYGQTYHPNVCLSQALPDNLETKHSASSRSALMPCPEKKSCISEKKGQRRTVKKVRFALDVVEPTGDSREYRDRKDVEKGIHRKAYEERQEHNEMEGDVEEVNDASSPPAVVSSCEDHNCRKQVKPTLPVNRMLLYKGMQCYKSKMMPCW</sequence>
<evidence type="ECO:0000313" key="3">
    <source>
        <dbReference type="Proteomes" id="UP000886520"/>
    </source>
</evidence>
<dbReference type="AlphaFoldDB" id="A0A9D4ZB81"/>
<name>A0A9D4ZB81_ADICA</name>
<dbReference type="EMBL" id="JABFUD020000017">
    <property type="protein sequence ID" value="KAI5067492.1"/>
    <property type="molecule type" value="Genomic_DNA"/>
</dbReference>
<keyword evidence="3" id="KW-1185">Reference proteome</keyword>
<reference evidence="2" key="1">
    <citation type="submission" date="2021-01" db="EMBL/GenBank/DDBJ databases">
        <title>Adiantum capillus-veneris genome.</title>
        <authorList>
            <person name="Fang Y."/>
            <person name="Liao Q."/>
        </authorList>
    </citation>
    <scope>NUCLEOTIDE SEQUENCE</scope>
    <source>
        <strain evidence="2">H3</strain>
        <tissue evidence="2">Leaf</tissue>
    </source>
</reference>
<evidence type="ECO:0000313" key="2">
    <source>
        <dbReference type="EMBL" id="KAI5067492.1"/>
    </source>
</evidence>
<organism evidence="2 3">
    <name type="scientific">Adiantum capillus-veneris</name>
    <name type="common">Maidenhair fern</name>
    <dbReference type="NCBI Taxonomy" id="13818"/>
    <lineage>
        <taxon>Eukaryota</taxon>
        <taxon>Viridiplantae</taxon>
        <taxon>Streptophyta</taxon>
        <taxon>Embryophyta</taxon>
        <taxon>Tracheophyta</taxon>
        <taxon>Polypodiopsida</taxon>
        <taxon>Polypodiidae</taxon>
        <taxon>Polypodiales</taxon>
        <taxon>Pteridineae</taxon>
        <taxon>Pteridaceae</taxon>
        <taxon>Vittarioideae</taxon>
        <taxon>Adiantum</taxon>
    </lineage>
</organism>
<protein>
    <submittedName>
        <fullName evidence="2">Uncharacterized protein</fullName>
    </submittedName>
</protein>
<proteinExistence type="predicted"/>
<comment type="caution">
    <text evidence="2">The sequence shown here is derived from an EMBL/GenBank/DDBJ whole genome shotgun (WGS) entry which is preliminary data.</text>
</comment>
<gene>
    <name evidence="2" type="ORF">GOP47_0018020</name>
</gene>
<dbReference type="OrthoDB" id="1973733at2759"/>
<accession>A0A9D4ZB81</accession>